<evidence type="ECO:0000256" key="3">
    <source>
        <dbReference type="ARBA" id="ARBA00009759"/>
    </source>
</evidence>
<gene>
    <name evidence="10" type="primary">IMPA2</name>
</gene>
<feature type="binding site" evidence="8">
    <location>
        <position position="288"/>
    </location>
    <ligand>
        <name>Mg(2+)</name>
        <dbReference type="ChEBI" id="CHEBI:18420"/>
        <label>1</label>
        <note>catalytic</note>
    </ligand>
</feature>
<comment type="cofactor">
    <cofactor evidence="1 8">
        <name>Mg(2+)</name>
        <dbReference type="ChEBI" id="CHEBI:18420"/>
    </cofactor>
</comment>
<dbReference type="HOGENOM" id="CLU_044118_1_0_1"/>
<feature type="region of interest" description="Disordered" evidence="9">
    <location>
        <begin position="1"/>
        <end position="73"/>
    </location>
</feature>
<dbReference type="GO" id="GO:0008934">
    <property type="term" value="F:inositol monophosphate 1-phosphatase activity"/>
    <property type="evidence" value="ECO:0007669"/>
    <property type="project" value="InterPro"/>
</dbReference>
<evidence type="ECO:0000256" key="2">
    <source>
        <dbReference type="ARBA" id="ARBA00005152"/>
    </source>
</evidence>
<reference evidence="10" key="3">
    <citation type="submission" date="2025-09" db="UniProtKB">
        <authorList>
            <consortium name="Ensembl"/>
        </authorList>
    </citation>
    <scope>IDENTIFICATION</scope>
</reference>
<evidence type="ECO:0000256" key="5">
    <source>
        <dbReference type="ARBA" id="ARBA00022723"/>
    </source>
</evidence>
<dbReference type="Pfam" id="PF00459">
    <property type="entry name" value="Inositol_P"/>
    <property type="match status" value="1"/>
</dbReference>
<name>H0ZHB9_TAEGU</name>
<dbReference type="CDD" id="cd01639">
    <property type="entry name" value="IMPase"/>
    <property type="match status" value="1"/>
</dbReference>
<keyword evidence="6" id="KW-0378">Hydrolase</keyword>
<dbReference type="PANTHER" id="PTHR20854:SF29">
    <property type="entry name" value="INOSITOL MONOPHOSPHATASE 2"/>
    <property type="match status" value="1"/>
</dbReference>
<dbReference type="InterPro" id="IPR020550">
    <property type="entry name" value="Inositol_monophosphatase_CS"/>
</dbReference>
<organism evidence="10 11">
    <name type="scientific">Taeniopygia guttata</name>
    <name type="common">Zebra finch</name>
    <name type="synonym">Poephila guttata</name>
    <dbReference type="NCBI Taxonomy" id="59729"/>
    <lineage>
        <taxon>Eukaryota</taxon>
        <taxon>Metazoa</taxon>
        <taxon>Chordata</taxon>
        <taxon>Craniata</taxon>
        <taxon>Vertebrata</taxon>
        <taxon>Euteleostomi</taxon>
        <taxon>Archelosauria</taxon>
        <taxon>Archosauria</taxon>
        <taxon>Dinosauria</taxon>
        <taxon>Saurischia</taxon>
        <taxon>Theropoda</taxon>
        <taxon>Coelurosauria</taxon>
        <taxon>Aves</taxon>
        <taxon>Neognathae</taxon>
        <taxon>Neoaves</taxon>
        <taxon>Telluraves</taxon>
        <taxon>Australaves</taxon>
        <taxon>Passeriformes</taxon>
        <taxon>Passeroidea</taxon>
        <taxon>Estrildidae</taxon>
        <taxon>Estrildinae</taxon>
        <taxon>Taeniopygia</taxon>
    </lineage>
</organism>
<dbReference type="UniPathway" id="UPA00823">
    <property type="reaction ID" value="UER00788"/>
</dbReference>
<dbReference type="GO" id="GO:0046854">
    <property type="term" value="P:phosphatidylinositol phosphate biosynthetic process"/>
    <property type="evidence" value="ECO:0007669"/>
    <property type="project" value="InterPro"/>
</dbReference>
<dbReference type="InterPro" id="IPR020583">
    <property type="entry name" value="Inositol_monoP_metal-BS"/>
</dbReference>
<evidence type="ECO:0000256" key="4">
    <source>
        <dbReference type="ARBA" id="ARBA00013106"/>
    </source>
</evidence>
<dbReference type="STRING" id="59729.ENSTGUP00000009984"/>
<accession>H0ZHB9</accession>
<evidence type="ECO:0000313" key="11">
    <source>
        <dbReference type="Proteomes" id="UP000007754"/>
    </source>
</evidence>
<evidence type="ECO:0000256" key="7">
    <source>
        <dbReference type="ARBA" id="ARBA00022842"/>
    </source>
</evidence>
<feature type="binding site" evidence="8">
    <location>
        <position position="438"/>
    </location>
    <ligand>
        <name>Mg(2+)</name>
        <dbReference type="ChEBI" id="CHEBI:18420"/>
        <label>1</label>
        <note>catalytic</note>
    </ligand>
</feature>
<dbReference type="PROSITE" id="PS00629">
    <property type="entry name" value="IMP_1"/>
    <property type="match status" value="1"/>
</dbReference>
<evidence type="ECO:0000256" key="9">
    <source>
        <dbReference type="SAM" id="MobiDB-lite"/>
    </source>
</evidence>
<evidence type="ECO:0000256" key="6">
    <source>
        <dbReference type="ARBA" id="ARBA00022801"/>
    </source>
</evidence>
<evidence type="ECO:0000256" key="8">
    <source>
        <dbReference type="PIRSR" id="PIRSR600760-2"/>
    </source>
</evidence>
<feature type="compositionally biased region" description="Low complexity" evidence="9">
    <location>
        <begin position="35"/>
        <end position="49"/>
    </location>
</feature>
<keyword evidence="5 8" id="KW-0479">Metal-binding</keyword>
<evidence type="ECO:0000256" key="1">
    <source>
        <dbReference type="ARBA" id="ARBA00001946"/>
    </source>
</evidence>
<dbReference type="AlphaFoldDB" id="H0ZHB9"/>
<dbReference type="FunFam" id="3.30.540.10:FF:000004">
    <property type="entry name" value="Inositol-1-monophosphatase"/>
    <property type="match status" value="1"/>
</dbReference>
<dbReference type="InterPro" id="IPR033942">
    <property type="entry name" value="IMPase"/>
</dbReference>
<dbReference type="FunFam" id="3.40.190.80:FF:000002">
    <property type="entry name" value="Inositol-1-monophosphatase"/>
    <property type="match status" value="1"/>
</dbReference>
<sequence length="495" mass="52168">MPAASFSPKVPVTPTAGPSFREMALGTRGQRSPEGRLGLGARPLLLLPGKTGAPQPQPGGTSAMSGGAAGARPRRWRRIPPSASCAPHPASCAPHPPCAPCPLHPALSARPQRCSPRYPRLCRPSSAPGAHLKPAPSSRPAFPIDRGCRLSPPAALGGARPGRAVTAPGGVCAQGILLGGRSWGRAGPPAPPGPSPGSAAAAMKPCEEEEEEGRAAGGGGDPWKECAEVAVQLARRAGQIIRKALTEEKQVSTKTSAADLVTETDHFVENLIISVLKEKFPSHRFIAEESTAAGSKCVLTDSPTWIIDPVDGTCNFVHRFPTVAVSIGFAVNKELEFGVIYHCTEERLYTGRRGQGAFCNDKRLQVSKETDISKALILTEIGPKRDPATLKLFLGNIERLLKAQAHGVRVIGSSTLALCHLASGAADAYYQFGLHCWDLAAATVIIREAGGTVIDTSGGPLDLMSCRVIAAGTREMAMFIAQEIQTIHYRRDDEN</sequence>
<feature type="region of interest" description="Disordered" evidence="9">
    <location>
        <begin position="184"/>
        <end position="221"/>
    </location>
</feature>
<feature type="binding site" evidence="8">
    <location>
        <position position="308"/>
    </location>
    <ligand>
        <name>Mg(2+)</name>
        <dbReference type="ChEBI" id="CHEBI:18420"/>
        <label>1</label>
        <note>catalytic</note>
    </ligand>
</feature>
<feature type="binding site" evidence="8">
    <location>
        <position position="311"/>
    </location>
    <ligand>
        <name>Mg(2+)</name>
        <dbReference type="ChEBI" id="CHEBI:18420"/>
        <label>1</label>
        <note>catalytic</note>
    </ligand>
</feature>
<reference evidence="10" key="2">
    <citation type="submission" date="2025-08" db="UniProtKB">
        <authorList>
            <consortium name="Ensembl"/>
        </authorList>
    </citation>
    <scope>IDENTIFICATION</scope>
</reference>
<dbReference type="EC" id="3.1.3.25" evidence="4"/>
<comment type="similarity">
    <text evidence="3">Belongs to the inositol monophosphatase superfamily.</text>
</comment>
<dbReference type="Gene3D" id="3.40.190.80">
    <property type="match status" value="1"/>
</dbReference>
<protein>
    <recommendedName>
        <fullName evidence="4">inositol-phosphate phosphatase</fullName>
        <ecNumber evidence="4">3.1.3.25</ecNumber>
    </recommendedName>
</protein>
<evidence type="ECO:0000313" key="10">
    <source>
        <dbReference type="Ensembl" id="ENSTGUP00000009984.2"/>
    </source>
</evidence>
<keyword evidence="7 8" id="KW-0460">Magnesium</keyword>
<dbReference type="Ensembl" id="ENSTGUT00000010091.2">
    <property type="protein sequence ID" value="ENSTGUP00000009984.2"/>
    <property type="gene ID" value="ENSTGUG00000009659.2"/>
</dbReference>
<dbReference type="PROSITE" id="PS00630">
    <property type="entry name" value="IMP_2"/>
    <property type="match status" value="1"/>
</dbReference>
<dbReference type="InterPro" id="IPR020552">
    <property type="entry name" value="Inositol_monoPase_Li-sen"/>
</dbReference>
<dbReference type="SUPFAM" id="SSF56655">
    <property type="entry name" value="Carbohydrate phosphatase"/>
    <property type="match status" value="1"/>
</dbReference>
<dbReference type="GeneTree" id="ENSGT00940000160536"/>
<proteinExistence type="inferred from homology"/>
<dbReference type="GO" id="GO:0046872">
    <property type="term" value="F:metal ion binding"/>
    <property type="evidence" value="ECO:0007669"/>
    <property type="project" value="UniProtKB-KW"/>
</dbReference>
<reference evidence="10 11" key="1">
    <citation type="journal article" date="2010" name="Nature">
        <title>The genome of a songbird.</title>
        <authorList>
            <person name="Warren W.C."/>
            <person name="Clayton D.F."/>
            <person name="Ellegren H."/>
            <person name="Arnold A.P."/>
            <person name="Hillier L.W."/>
            <person name="Kunstner A."/>
            <person name="Searle S."/>
            <person name="White S."/>
            <person name="Vilella A.J."/>
            <person name="Fairley S."/>
            <person name="Heger A."/>
            <person name="Kong L."/>
            <person name="Ponting C.P."/>
            <person name="Jarvis E.D."/>
            <person name="Mello C.V."/>
            <person name="Minx P."/>
            <person name="Lovell P."/>
            <person name="Velho T.A."/>
            <person name="Ferris M."/>
            <person name="Balakrishnan C.N."/>
            <person name="Sinha S."/>
            <person name="Blatti C."/>
            <person name="London S.E."/>
            <person name="Li Y."/>
            <person name="Lin Y.C."/>
            <person name="George J."/>
            <person name="Sweedler J."/>
            <person name="Southey B."/>
            <person name="Gunaratne P."/>
            <person name="Watson M."/>
            <person name="Nam K."/>
            <person name="Backstrom N."/>
            <person name="Smeds L."/>
            <person name="Nabholz B."/>
            <person name="Itoh Y."/>
            <person name="Whitney O."/>
            <person name="Pfenning A.R."/>
            <person name="Howard J."/>
            <person name="Volker M."/>
            <person name="Skinner B.M."/>
            <person name="Griffin D.K."/>
            <person name="Ye L."/>
            <person name="McLaren W.M."/>
            <person name="Flicek P."/>
            <person name="Quesada V."/>
            <person name="Velasco G."/>
            <person name="Lopez-Otin C."/>
            <person name="Puente X.S."/>
            <person name="Olender T."/>
            <person name="Lancet D."/>
            <person name="Smit A.F."/>
            <person name="Hubley R."/>
            <person name="Konkel M.K."/>
            <person name="Walker J.A."/>
            <person name="Batzer M.A."/>
            <person name="Gu W."/>
            <person name="Pollock D.D."/>
            <person name="Chen L."/>
            <person name="Cheng Z."/>
            <person name="Eichler E.E."/>
            <person name="Stapley J."/>
            <person name="Slate J."/>
            <person name="Ekblom R."/>
            <person name="Birkhead T."/>
            <person name="Burke T."/>
            <person name="Burt D."/>
            <person name="Scharff C."/>
            <person name="Adam I."/>
            <person name="Richard H."/>
            <person name="Sultan M."/>
            <person name="Soldatov A."/>
            <person name="Lehrach H."/>
            <person name="Edwards S.V."/>
            <person name="Yang S.P."/>
            <person name="Li X."/>
            <person name="Graves T."/>
            <person name="Fulton L."/>
            <person name="Nelson J."/>
            <person name="Chinwalla A."/>
            <person name="Hou S."/>
            <person name="Mardis E.R."/>
            <person name="Wilson R.K."/>
        </authorList>
    </citation>
    <scope>NUCLEOTIDE SEQUENCE [LARGE SCALE GENOMIC DNA]</scope>
</reference>
<dbReference type="PANTHER" id="PTHR20854">
    <property type="entry name" value="INOSITOL MONOPHOSPHATASE"/>
    <property type="match status" value="1"/>
</dbReference>
<dbReference type="PRINTS" id="PR00378">
    <property type="entry name" value="LIIMPHPHTASE"/>
</dbReference>
<dbReference type="InterPro" id="IPR000760">
    <property type="entry name" value="Inositol_monophosphatase-like"/>
</dbReference>
<dbReference type="InParanoid" id="H0ZHB9"/>
<keyword evidence="11" id="KW-1185">Reference proteome</keyword>
<dbReference type="Gene3D" id="3.30.540.10">
    <property type="entry name" value="Fructose-1,6-Bisphosphatase, subunit A, domain 1"/>
    <property type="match status" value="1"/>
</dbReference>
<dbReference type="PRINTS" id="PR00377">
    <property type="entry name" value="IMPHPHTASES"/>
</dbReference>
<dbReference type="GO" id="GO:0006021">
    <property type="term" value="P:inositol biosynthetic process"/>
    <property type="evidence" value="ECO:0007669"/>
    <property type="project" value="UniProtKB-UniPathway"/>
</dbReference>
<dbReference type="GO" id="GO:0007165">
    <property type="term" value="P:signal transduction"/>
    <property type="evidence" value="ECO:0007669"/>
    <property type="project" value="TreeGrafter"/>
</dbReference>
<dbReference type="Proteomes" id="UP000007754">
    <property type="component" value="Chromosome 2"/>
</dbReference>
<comment type="pathway">
    <text evidence="2">Polyol metabolism; myo-inositol biosynthesis; myo-inositol from D-glucose 6-phosphate: step 2/2.</text>
</comment>